<dbReference type="RefSeq" id="WP_382222005.1">
    <property type="nucleotide sequence ID" value="NZ_JBHTCA010000004.1"/>
</dbReference>
<reference evidence="6" key="1">
    <citation type="journal article" date="2019" name="Int. J. Syst. Evol. Microbiol.">
        <title>The Global Catalogue of Microorganisms (GCM) 10K type strain sequencing project: providing services to taxonomists for standard genome sequencing and annotation.</title>
        <authorList>
            <consortium name="The Broad Institute Genomics Platform"/>
            <consortium name="The Broad Institute Genome Sequencing Center for Infectious Disease"/>
            <person name="Wu L."/>
            <person name="Ma J."/>
        </authorList>
    </citation>
    <scope>NUCLEOTIDE SEQUENCE [LARGE SCALE GENOMIC DNA]</scope>
    <source>
        <strain evidence="6">CGMCC 1.12371</strain>
    </source>
</reference>
<keyword evidence="6" id="KW-1185">Reference proteome</keyword>
<name>A0ABW2QIL3_9BURK</name>
<feature type="coiled-coil region" evidence="3">
    <location>
        <begin position="312"/>
        <end position="353"/>
    </location>
</feature>
<organism evidence="5 6">
    <name type="scientific">Hydrogenophaga atypica</name>
    <dbReference type="NCBI Taxonomy" id="249409"/>
    <lineage>
        <taxon>Bacteria</taxon>
        <taxon>Pseudomonadati</taxon>
        <taxon>Pseudomonadota</taxon>
        <taxon>Betaproteobacteria</taxon>
        <taxon>Burkholderiales</taxon>
        <taxon>Comamonadaceae</taxon>
        <taxon>Hydrogenophaga</taxon>
    </lineage>
</organism>
<dbReference type="PROSITE" id="PS50887">
    <property type="entry name" value="GGDEF"/>
    <property type="match status" value="1"/>
</dbReference>
<dbReference type="InterPro" id="IPR000160">
    <property type="entry name" value="GGDEF_dom"/>
</dbReference>
<dbReference type="EMBL" id="JBHTCA010000004">
    <property type="protein sequence ID" value="MFC7408974.1"/>
    <property type="molecule type" value="Genomic_DNA"/>
</dbReference>
<evidence type="ECO:0000259" key="4">
    <source>
        <dbReference type="PROSITE" id="PS50887"/>
    </source>
</evidence>
<evidence type="ECO:0000313" key="5">
    <source>
        <dbReference type="EMBL" id="MFC7408974.1"/>
    </source>
</evidence>
<feature type="domain" description="GGDEF" evidence="4">
    <location>
        <begin position="384"/>
        <end position="514"/>
    </location>
</feature>
<dbReference type="EC" id="2.7.7.65" evidence="1"/>
<keyword evidence="5" id="KW-0413">Isomerase</keyword>
<sequence>MEQRTPTELARETVRQLTTRKLPPTPDNYQRIWHEIAGTRPARPFPTEQMMGLVQALPTATPAQRRVQMQVEKAVSQCNWSGVEKALVDYAALPQPLAQPGTLATRPPPVAHAAPGDSLAPDLLEQMARLVDNTLPALGKDDQRINELADKLTQYLRQPDCDPTVLKPMLSNFSYRLSFSAEEQGAIRNTLLSLLHLVFENIAELSLDDRWLHGQVEALKGATQPPLALKRLEDVQSRLRDVIHKQAEVKAQTLAAQQDMKDMLAAFIERLARMTEHSSGFTNKLDKCAKQLESAGNLSEIAPVLQEAIAASRAMATDAQRASEELRELRTKAEQAESEVMRLQQQLEHASTQMRHDPLTGALNRKGLDEDLKRELARSRRLDTPMCVALLDIDDFKKINDAHGHDTGDAALVHLAHVARQVLRPQDTVARYGGEEFVIVMPDTALEHGVEAMTRLQRELTKRFFLEGNERLLITFSAGVAQMAPDEQGADAIKRADQGMYLAKRSGKNRVVAV</sequence>
<dbReference type="Pfam" id="PF00990">
    <property type="entry name" value="GGDEF"/>
    <property type="match status" value="1"/>
</dbReference>
<dbReference type="Gene3D" id="3.30.70.270">
    <property type="match status" value="1"/>
</dbReference>
<dbReference type="GO" id="GO:0016853">
    <property type="term" value="F:isomerase activity"/>
    <property type="evidence" value="ECO:0007669"/>
    <property type="project" value="UniProtKB-KW"/>
</dbReference>
<comment type="catalytic activity">
    <reaction evidence="2">
        <text>2 GTP = 3',3'-c-di-GMP + 2 diphosphate</text>
        <dbReference type="Rhea" id="RHEA:24898"/>
        <dbReference type="ChEBI" id="CHEBI:33019"/>
        <dbReference type="ChEBI" id="CHEBI:37565"/>
        <dbReference type="ChEBI" id="CHEBI:58805"/>
        <dbReference type="EC" id="2.7.7.65"/>
    </reaction>
</comment>
<dbReference type="InterPro" id="IPR029787">
    <property type="entry name" value="Nucleotide_cyclase"/>
</dbReference>
<comment type="caution">
    <text evidence="5">The sequence shown here is derived from an EMBL/GenBank/DDBJ whole genome shotgun (WGS) entry which is preliminary data.</text>
</comment>
<dbReference type="PANTHER" id="PTHR45138">
    <property type="entry name" value="REGULATORY COMPONENTS OF SENSORY TRANSDUCTION SYSTEM"/>
    <property type="match status" value="1"/>
</dbReference>
<keyword evidence="5" id="KW-0548">Nucleotidyltransferase</keyword>
<dbReference type="InterPro" id="IPR043128">
    <property type="entry name" value="Rev_trsase/Diguanyl_cyclase"/>
</dbReference>
<evidence type="ECO:0000256" key="2">
    <source>
        <dbReference type="ARBA" id="ARBA00034247"/>
    </source>
</evidence>
<keyword evidence="3" id="KW-0175">Coiled coil</keyword>
<evidence type="ECO:0000256" key="3">
    <source>
        <dbReference type="SAM" id="Coils"/>
    </source>
</evidence>
<dbReference type="SUPFAM" id="SSF55073">
    <property type="entry name" value="Nucleotide cyclase"/>
    <property type="match status" value="1"/>
</dbReference>
<dbReference type="InterPro" id="IPR050469">
    <property type="entry name" value="Diguanylate_Cyclase"/>
</dbReference>
<dbReference type="SMART" id="SM00267">
    <property type="entry name" value="GGDEF"/>
    <property type="match status" value="1"/>
</dbReference>
<dbReference type="PANTHER" id="PTHR45138:SF9">
    <property type="entry name" value="DIGUANYLATE CYCLASE DGCM-RELATED"/>
    <property type="match status" value="1"/>
</dbReference>
<keyword evidence="5" id="KW-0808">Transferase</keyword>
<gene>
    <name evidence="5" type="ORF">ACFQPB_08890</name>
</gene>
<protein>
    <recommendedName>
        <fullName evidence="1">diguanylate cyclase</fullName>
        <ecNumber evidence="1">2.7.7.65</ecNumber>
    </recommendedName>
</protein>
<dbReference type="GO" id="GO:0052621">
    <property type="term" value="F:diguanylate cyclase activity"/>
    <property type="evidence" value="ECO:0007669"/>
    <property type="project" value="UniProtKB-EC"/>
</dbReference>
<dbReference type="CDD" id="cd01949">
    <property type="entry name" value="GGDEF"/>
    <property type="match status" value="1"/>
</dbReference>
<dbReference type="Proteomes" id="UP001596501">
    <property type="component" value="Unassembled WGS sequence"/>
</dbReference>
<accession>A0ABW2QIL3</accession>
<proteinExistence type="predicted"/>
<evidence type="ECO:0000313" key="6">
    <source>
        <dbReference type="Proteomes" id="UP001596501"/>
    </source>
</evidence>
<dbReference type="NCBIfam" id="TIGR00254">
    <property type="entry name" value="GGDEF"/>
    <property type="match status" value="1"/>
</dbReference>
<evidence type="ECO:0000256" key="1">
    <source>
        <dbReference type="ARBA" id="ARBA00012528"/>
    </source>
</evidence>